<evidence type="ECO:0000259" key="1">
    <source>
        <dbReference type="Pfam" id="PF12770"/>
    </source>
</evidence>
<reference evidence="2" key="1">
    <citation type="submission" date="2015-08" db="EMBL/GenBank/DDBJ databases">
        <authorList>
            <person name="Babu N.S."/>
            <person name="Beckwith C.J."/>
            <person name="Beseler K.G."/>
            <person name="Brison A."/>
            <person name="Carone J.V."/>
            <person name="Caskin T.P."/>
            <person name="Diamond M."/>
            <person name="Durham M.E."/>
            <person name="Foxe J.M."/>
            <person name="Go M."/>
            <person name="Henderson B.A."/>
            <person name="Jones I.B."/>
            <person name="McGettigan J.A."/>
            <person name="Micheletti S.J."/>
            <person name="Nasrallah M.E."/>
            <person name="Ortiz D."/>
            <person name="Piller C.R."/>
            <person name="Privatt S.R."/>
            <person name="Schneider S.L."/>
            <person name="Sharp S."/>
            <person name="Smith T.C."/>
            <person name="Stanton J.D."/>
            <person name="Ullery H.E."/>
            <person name="Wilson R.J."/>
            <person name="Serrano M.G."/>
            <person name="Buck G."/>
            <person name="Lee V."/>
            <person name="Wang Y."/>
            <person name="Carvalho R."/>
            <person name="Voegtly L."/>
            <person name="Shi R."/>
            <person name="Duckworth R."/>
            <person name="Johnson A."/>
            <person name="Loviza R."/>
            <person name="Walstead R."/>
            <person name="Shah Z."/>
            <person name="Kiflezghi M."/>
            <person name="Wade K."/>
            <person name="Ball S.L."/>
            <person name="Bradley K.W."/>
            <person name="Asai D.J."/>
            <person name="Bowman C.A."/>
            <person name="Russell D.A."/>
            <person name="Pope W.H."/>
            <person name="Jacobs-Sera D."/>
            <person name="Hendrix R.W."/>
            <person name="Hatfull G.F."/>
        </authorList>
    </citation>
    <scope>NUCLEOTIDE SEQUENCE</scope>
</reference>
<dbReference type="SUPFAM" id="SSF48452">
    <property type="entry name" value="TPR-like"/>
    <property type="match status" value="1"/>
</dbReference>
<feature type="domain" description="CHAT" evidence="1">
    <location>
        <begin position="619"/>
        <end position="848"/>
    </location>
</feature>
<sequence length="862" mass="91080">MATRDEAEELLRTLFADPAAARERALDELVADPDPAVSSIGHQIVAIVQRDVGATDDAFAHLRTALRLAGRADPGRAADVRATLGLSLVHAGRTRDGLAHLDRAAEELSGVPLARVLVRRAKVLGYQLEKFEAGAEDLRRALEILGGSGDDVWRARALNLQGLTRTGLGDLDGARRAFSESLEIYTALGFPWDAAVGVHNQGWVAFLEGDLPRALERYAEASDRLDAIGVTSVELVYDQCSAYLAGGLASDALEVLDRALGARPLLELERADLLLALAGAALAAKDLERARMAADGARRMFRRQGRQLHWVRAELLAVWTRAEAAERPARLLRRASALIDVAREVGSVELPQALLLGAQLGAQVRSARARSLTDGWLEEAAGFRHSRTSTTRALGWLALARRRERADDPNGVLRACDRGLMGIDEQQATLGSQELRALSSAHGAELAELGTRTALGTHDARRLLRWSERWRATALAASPPATREHDPGTAADLAALRVQHRRLADARAAGDATDRIEARAARLEQAVRRRLLHTRGTGAAAEALDVRVLLDALASDDTVLVELTEVDGHLHALVAGHGRVRRLDVGDAAAAAAAVDFALFALRGAARGRRSQLDLAGDRLQRALLGSALDHVGDSQVVVSGTSALQGVPWGLLPGLADRPVTSTPSARLWLRARQTSAEAERRVMLVGPGLASGGAEVPAVAAQDPSAEVLDGDGATVEASLAALDGAALAHVAAHGHFREDSPLFSSLVLADGPLLVHDLQRLQRPPHRVVLSACESGEMAPVGAQELLGLSAALLSMGTAGIVSSLGEVDDAATVEVMVALHAALREGRGLGEAMLAARRAAADDQVLAATAASFTVLGI</sequence>
<organism evidence="2">
    <name type="scientific">metagenome</name>
    <dbReference type="NCBI Taxonomy" id="256318"/>
    <lineage>
        <taxon>unclassified sequences</taxon>
        <taxon>metagenomes</taxon>
    </lineage>
</organism>
<accession>A0A2P2CDB0</accession>
<dbReference type="Gene3D" id="1.25.40.10">
    <property type="entry name" value="Tetratricopeptide repeat domain"/>
    <property type="match status" value="1"/>
</dbReference>
<gene>
    <name evidence="2" type="ORF">NOCA120006</name>
</gene>
<dbReference type="InterPro" id="IPR011990">
    <property type="entry name" value="TPR-like_helical_dom_sf"/>
</dbReference>
<dbReference type="Pfam" id="PF12770">
    <property type="entry name" value="CHAT"/>
    <property type="match status" value="1"/>
</dbReference>
<evidence type="ECO:0000313" key="2">
    <source>
        <dbReference type="EMBL" id="CUR59955.1"/>
    </source>
</evidence>
<protein>
    <submittedName>
        <fullName evidence="2">Putative Tetratricopeptide TPR_4</fullName>
    </submittedName>
</protein>
<proteinExistence type="predicted"/>
<name>A0A2P2CDB0_9ZZZZ</name>
<dbReference type="InterPro" id="IPR024983">
    <property type="entry name" value="CHAT_dom"/>
</dbReference>
<dbReference type="AlphaFoldDB" id="A0A2P2CDB0"/>
<dbReference type="EMBL" id="CZKB01000012">
    <property type="protein sequence ID" value="CUR59955.1"/>
    <property type="molecule type" value="Genomic_DNA"/>
</dbReference>